<evidence type="ECO:0000256" key="2">
    <source>
        <dbReference type="ARBA" id="ARBA00022771"/>
    </source>
</evidence>
<keyword evidence="2 4" id="KW-0863">Zinc-finger</keyword>
<evidence type="ECO:0000313" key="8">
    <source>
        <dbReference type="EMBL" id="KAF5353887.1"/>
    </source>
</evidence>
<dbReference type="PROSITE" id="PS51382">
    <property type="entry name" value="SPX"/>
    <property type="match status" value="1"/>
</dbReference>
<feature type="domain" description="SPX" evidence="7">
    <location>
        <begin position="8"/>
        <end position="407"/>
    </location>
</feature>
<dbReference type="PANTHER" id="PTHR23327:SF51">
    <property type="entry name" value="TRANSCRIPTIONAL REGULATOR OF YEAST FORM ADHERENCE 3"/>
    <property type="match status" value="1"/>
</dbReference>
<name>A0A8H5D7Z5_9AGAR</name>
<dbReference type="InterPro" id="IPR001841">
    <property type="entry name" value="Znf_RING"/>
</dbReference>
<dbReference type="InterPro" id="IPR017907">
    <property type="entry name" value="Znf_RING_CS"/>
</dbReference>
<reference evidence="8 9" key="1">
    <citation type="journal article" date="2020" name="ISME J.">
        <title>Uncovering the hidden diversity of litter-decomposition mechanisms in mushroom-forming fungi.</title>
        <authorList>
            <person name="Floudas D."/>
            <person name="Bentzer J."/>
            <person name="Ahren D."/>
            <person name="Johansson T."/>
            <person name="Persson P."/>
            <person name="Tunlid A."/>
        </authorList>
    </citation>
    <scope>NUCLEOTIDE SEQUENCE [LARGE SCALE GENOMIC DNA]</scope>
    <source>
        <strain evidence="8 9">CBS 146.42</strain>
    </source>
</reference>
<evidence type="ECO:0000259" key="7">
    <source>
        <dbReference type="PROSITE" id="PS51382"/>
    </source>
</evidence>
<protein>
    <recommendedName>
        <fullName evidence="10">RING-14 protein</fullName>
    </recommendedName>
</protein>
<comment type="caution">
    <text evidence="8">The sequence shown here is derived from an EMBL/GenBank/DDBJ whole genome shotgun (WGS) entry which is preliminary data.</text>
</comment>
<dbReference type="SUPFAM" id="SSF57850">
    <property type="entry name" value="RING/U-box"/>
    <property type="match status" value="1"/>
</dbReference>
<feature type="region of interest" description="Disordered" evidence="5">
    <location>
        <begin position="144"/>
        <end position="166"/>
    </location>
</feature>
<evidence type="ECO:0000256" key="3">
    <source>
        <dbReference type="ARBA" id="ARBA00022833"/>
    </source>
</evidence>
<dbReference type="InterPro" id="IPR004331">
    <property type="entry name" value="SPX_dom"/>
</dbReference>
<dbReference type="PROSITE" id="PS00518">
    <property type="entry name" value="ZF_RING_1"/>
    <property type="match status" value="1"/>
</dbReference>
<organism evidence="8 9">
    <name type="scientific">Leucocoprinus leucothites</name>
    <dbReference type="NCBI Taxonomy" id="201217"/>
    <lineage>
        <taxon>Eukaryota</taxon>
        <taxon>Fungi</taxon>
        <taxon>Dikarya</taxon>
        <taxon>Basidiomycota</taxon>
        <taxon>Agaricomycotina</taxon>
        <taxon>Agaricomycetes</taxon>
        <taxon>Agaricomycetidae</taxon>
        <taxon>Agaricales</taxon>
        <taxon>Agaricineae</taxon>
        <taxon>Agaricaceae</taxon>
        <taxon>Leucocoprinus</taxon>
    </lineage>
</organism>
<evidence type="ECO:0000259" key="6">
    <source>
        <dbReference type="PROSITE" id="PS50089"/>
    </source>
</evidence>
<keyword evidence="3" id="KW-0862">Zinc</keyword>
<accession>A0A8H5D7Z5</accession>
<dbReference type="InterPro" id="IPR018957">
    <property type="entry name" value="Znf_C3HC4_RING-type"/>
</dbReference>
<feature type="region of interest" description="Disordered" evidence="5">
    <location>
        <begin position="79"/>
        <end position="108"/>
    </location>
</feature>
<dbReference type="SMART" id="SM00184">
    <property type="entry name" value="RING"/>
    <property type="match status" value="1"/>
</dbReference>
<dbReference type="PANTHER" id="PTHR23327">
    <property type="entry name" value="RING FINGER PROTEIN 127"/>
    <property type="match status" value="1"/>
</dbReference>
<dbReference type="Proteomes" id="UP000559027">
    <property type="component" value="Unassembled WGS sequence"/>
</dbReference>
<dbReference type="Pfam" id="PF03105">
    <property type="entry name" value="SPX"/>
    <property type="match status" value="1"/>
</dbReference>
<dbReference type="InterPro" id="IPR013083">
    <property type="entry name" value="Znf_RING/FYVE/PHD"/>
</dbReference>
<dbReference type="EMBL" id="JAACJO010000009">
    <property type="protein sequence ID" value="KAF5353887.1"/>
    <property type="molecule type" value="Genomic_DNA"/>
</dbReference>
<dbReference type="Pfam" id="PF00097">
    <property type="entry name" value="zf-C3HC4"/>
    <property type="match status" value="1"/>
</dbReference>
<keyword evidence="1" id="KW-0479">Metal-binding</keyword>
<keyword evidence="9" id="KW-1185">Reference proteome</keyword>
<evidence type="ECO:0008006" key="10">
    <source>
        <dbReference type="Google" id="ProtNLM"/>
    </source>
</evidence>
<feature type="compositionally biased region" description="Polar residues" evidence="5">
    <location>
        <begin position="79"/>
        <end position="106"/>
    </location>
</feature>
<evidence type="ECO:0000313" key="9">
    <source>
        <dbReference type="Proteomes" id="UP000559027"/>
    </source>
</evidence>
<dbReference type="GO" id="GO:0008270">
    <property type="term" value="F:zinc ion binding"/>
    <property type="evidence" value="ECO:0007669"/>
    <property type="project" value="UniProtKB-KW"/>
</dbReference>
<evidence type="ECO:0000256" key="1">
    <source>
        <dbReference type="ARBA" id="ARBA00022723"/>
    </source>
</evidence>
<evidence type="ECO:0000256" key="4">
    <source>
        <dbReference type="PROSITE-ProRule" id="PRU00175"/>
    </source>
</evidence>
<dbReference type="PROSITE" id="PS50089">
    <property type="entry name" value="ZF_RING_2"/>
    <property type="match status" value="1"/>
</dbReference>
<dbReference type="Gene3D" id="3.30.40.10">
    <property type="entry name" value="Zinc/RING finger domain, C3HC4 (zinc finger)"/>
    <property type="match status" value="1"/>
</dbReference>
<feature type="domain" description="RING-type" evidence="6">
    <location>
        <begin position="450"/>
        <end position="489"/>
    </location>
</feature>
<gene>
    <name evidence="8" type="ORF">D9756_007262</name>
</gene>
<dbReference type="OrthoDB" id="5588846at2759"/>
<dbReference type="AlphaFoldDB" id="A0A8H5D7Z5"/>
<proteinExistence type="predicted"/>
<evidence type="ECO:0000256" key="5">
    <source>
        <dbReference type="SAM" id="MobiDB-lite"/>
    </source>
</evidence>
<sequence>MHPFIRSRDHNHAFLENIRSAPRKPTPELQANAIQYRQLKKIINQIVKELSSLGLSPTLLHKLLESQDGQLLATSLQLQKDASTTVSPSTSGRVTGSDEPQSTLISSGHGFPRVVYEFNGESEKIEPRLRISVESLEDLGGLLRSEGKDRNVEQNEADTSSLDDDLEVMDPTGSVEMDHNAPPGDSLLWTLQKSSSEPQIPLEKDTQAELREVIIPLVSDSQFFELLYTTLEHMSAHLKSVEGDFMATLKSLSTAISDTARPASSSHSVLGGSFQALSPLKDNAGVIHVRQSHLSKSDLYSWREIFQLYMEAEVFESMHEQDRGDRSVEESERRLQLFAKQVTQRGLAAQGKFKLKQSRRALETFLQLNVFILDIRKFQLANSEATRKILKKHTKRTALALPPDASSSSHSLPQLALIPQVRSFSLPRALVQAISETLLPIIPHLDDYSCLICTSIAFKPIRLDCGHLFCVRCLVKMQKRGQSDCPMCRTPCVLVANRSNVDWALMNFMQDWFPLEAKEKLKANEKEATAEELAELGLDPNASCVIM</sequence>